<comment type="function">
    <text evidence="1">Aux/IAA proteins are short-lived transcriptional factors that function as repressors of early auxin response genes at low auxin concentrations.</text>
</comment>
<keyword evidence="1" id="KW-0539">Nucleus</keyword>
<proteinExistence type="inferred from homology"/>
<dbReference type="Pfam" id="PF02309">
    <property type="entry name" value="AUX_IAA"/>
    <property type="match status" value="1"/>
</dbReference>
<protein>
    <recommendedName>
        <fullName evidence="1">Auxin-responsive protein</fullName>
    </recommendedName>
</protein>
<evidence type="ECO:0000259" key="2">
    <source>
        <dbReference type="Pfam" id="PF02309"/>
    </source>
</evidence>
<dbReference type="InterPro" id="IPR033389">
    <property type="entry name" value="AUX/IAA_dom"/>
</dbReference>
<organism evidence="3 4">
    <name type="scientific">Papaver somniferum</name>
    <name type="common">Opium poppy</name>
    <dbReference type="NCBI Taxonomy" id="3469"/>
    <lineage>
        <taxon>Eukaryota</taxon>
        <taxon>Viridiplantae</taxon>
        <taxon>Streptophyta</taxon>
        <taxon>Embryophyta</taxon>
        <taxon>Tracheophyta</taxon>
        <taxon>Spermatophyta</taxon>
        <taxon>Magnoliopsida</taxon>
        <taxon>Ranunculales</taxon>
        <taxon>Papaveraceae</taxon>
        <taxon>Papaveroideae</taxon>
        <taxon>Papaver</taxon>
    </lineage>
</organism>
<dbReference type="GO" id="GO:0009734">
    <property type="term" value="P:auxin-activated signaling pathway"/>
    <property type="evidence" value="ECO:0007669"/>
    <property type="project" value="UniProtKB-UniRule"/>
</dbReference>
<keyword evidence="4" id="KW-1185">Reference proteome</keyword>
<dbReference type="Gene3D" id="3.10.20.90">
    <property type="entry name" value="Phosphatidylinositol 3-kinase Catalytic Subunit, Chain A, domain 1"/>
    <property type="match status" value="1"/>
</dbReference>
<dbReference type="GO" id="GO:0005634">
    <property type="term" value="C:nucleus"/>
    <property type="evidence" value="ECO:0007669"/>
    <property type="project" value="UniProtKB-SubCell"/>
</dbReference>
<keyword evidence="1" id="KW-0678">Repressor</keyword>
<dbReference type="EMBL" id="CM010722">
    <property type="protein sequence ID" value="RZC73808.1"/>
    <property type="molecule type" value="Genomic_DNA"/>
</dbReference>
<accession>A0A4Y7KNY3</accession>
<dbReference type="Proteomes" id="UP000316621">
    <property type="component" value="Chromosome 8"/>
</dbReference>
<gene>
    <name evidence="3" type="ORF">C5167_049283</name>
</gene>
<comment type="similarity">
    <text evidence="1">Belongs to the Aux/IAA family.</text>
</comment>
<dbReference type="AlphaFoldDB" id="A0A4Y7KNY3"/>
<comment type="subcellular location">
    <subcellularLocation>
        <location evidence="1">Nucleus</location>
    </subcellularLocation>
</comment>
<keyword evidence="1" id="KW-0804">Transcription</keyword>
<name>A0A4Y7KNY3_PAPSO</name>
<dbReference type="STRING" id="3469.A0A4Y7KNY3"/>
<comment type="subunit">
    <text evidence="1">Homodimers and heterodimers.</text>
</comment>
<feature type="domain" description="AUX/IAA" evidence="2">
    <location>
        <begin position="61"/>
        <end position="120"/>
    </location>
</feature>
<keyword evidence="1" id="KW-0805">Transcription regulation</keyword>
<keyword evidence="1" id="KW-0927">Auxin signaling pathway</keyword>
<sequence>MFLSNSNMQLRIKNFHGFHSVEFDDQQIKEDETLLKVIPKVTVVLEGVIGDHHLSTLVIDNNSTSKEEQLLSLSNAIPGHLIAYEDMEDDLLLAGDLNWKQILKDFVRLAKRIRIIPVKEKSRRGRWGGVES</sequence>
<evidence type="ECO:0000313" key="3">
    <source>
        <dbReference type="EMBL" id="RZC73808.1"/>
    </source>
</evidence>
<evidence type="ECO:0000313" key="4">
    <source>
        <dbReference type="Proteomes" id="UP000316621"/>
    </source>
</evidence>
<reference evidence="3 4" key="1">
    <citation type="journal article" date="2018" name="Science">
        <title>The opium poppy genome and morphinan production.</title>
        <authorList>
            <person name="Guo L."/>
            <person name="Winzer T."/>
            <person name="Yang X."/>
            <person name="Li Y."/>
            <person name="Ning Z."/>
            <person name="He Z."/>
            <person name="Teodor R."/>
            <person name="Lu Y."/>
            <person name="Bowser T.A."/>
            <person name="Graham I.A."/>
            <person name="Ye K."/>
        </authorList>
    </citation>
    <scope>NUCLEOTIDE SEQUENCE [LARGE SCALE GENOMIC DNA]</scope>
    <source>
        <strain evidence="4">cv. HN1</strain>
        <tissue evidence="3">Leaves</tissue>
    </source>
</reference>
<dbReference type="Gramene" id="RZC73808">
    <property type="protein sequence ID" value="RZC73808"/>
    <property type="gene ID" value="C5167_049283"/>
</dbReference>
<evidence type="ECO:0000256" key="1">
    <source>
        <dbReference type="RuleBase" id="RU004549"/>
    </source>
</evidence>